<evidence type="ECO:0000313" key="17">
    <source>
        <dbReference type="Proteomes" id="UP000000370"/>
    </source>
</evidence>
<name>A9KNW0_LACP7</name>
<dbReference type="InterPro" id="IPR023468">
    <property type="entry name" value="Riboflavin_kinase"/>
</dbReference>
<dbReference type="FunFam" id="3.40.50.620:FF:000021">
    <property type="entry name" value="Riboflavin biosynthesis protein"/>
    <property type="match status" value="1"/>
</dbReference>
<dbReference type="PANTHER" id="PTHR22749">
    <property type="entry name" value="RIBOFLAVIN KINASE/FMN ADENYLYLTRANSFERASE"/>
    <property type="match status" value="1"/>
</dbReference>
<dbReference type="GO" id="GO:0006747">
    <property type="term" value="P:FAD biosynthetic process"/>
    <property type="evidence" value="ECO:0007669"/>
    <property type="project" value="UniProtKB-UniRule"/>
</dbReference>
<dbReference type="AlphaFoldDB" id="A9KNW0"/>
<feature type="domain" description="Riboflavin kinase" evidence="15">
    <location>
        <begin position="179"/>
        <end position="304"/>
    </location>
</feature>
<comment type="pathway">
    <text evidence="1 14">Cofactor biosynthesis; FAD biosynthesis; FAD from FMN: step 1/1.</text>
</comment>
<keyword evidence="5 14" id="KW-0808">Transferase</keyword>
<comment type="catalytic activity">
    <reaction evidence="12 14">
        <text>riboflavin + ATP = FMN + ADP + H(+)</text>
        <dbReference type="Rhea" id="RHEA:14357"/>
        <dbReference type="ChEBI" id="CHEBI:15378"/>
        <dbReference type="ChEBI" id="CHEBI:30616"/>
        <dbReference type="ChEBI" id="CHEBI:57986"/>
        <dbReference type="ChEBI" id="CHEBI:58210"/>
        <dbReference type="ChEBI" id="CHEBI:456216"/>
        <dbReference type="EC" id="2.7.1.26"/>
    </reaction>
</comment>
<dbReference type="InterPro" id="IPR015864">
    <property type="entry name" value="FAD_synthase"/>
</dbReference>
<dbReference type="EC" id="2.7.1.26" evidence="14"/>
<proteinExistence type="inferred from homology"/>
<keyword evidence="17" id="KW-1185">Reference proteome</keyword>
<reference evidence="17" key="1">
    <citation type="submission" date="2007-11" db="EMBL/GenBank/DDBJ databases">
        <title>Complete genome sequence of Clostridium phytofermentans ISDg.</title>
        <authorList>
            <person name="Leschine S.B."/>
            <person name="Warnick T.A."/>
            <person name="Blanchard J.L."/>
            <person name="Schnell D.J."/>
            <person name="Petit E.L."/>
            <person name="LaTouf W.G."/>
            <person name="Copeland A."/>
            <person name="Lucas S."/>
            <person name="Lapidus A."/>
            <person name="Barry K."/>
            <person name="Glavina del Rio T."/>
            <person name="Dalin E."/>
            <person name="Tice H."/>
            <person name="Pitluck S."/>
            <person name="Kiss H."/>
            <person name="Brettin T."/>
            <person name="Bruce D."/>
            <person name="Detter J.C."/>
            <person name="Han C."/>
            <person name="Kuske C."/>
            <person name="Schmutz J."/>
            <person name="Larimer F."/>
            <person name="Land M."/>
            <person name="Hauser L."/>
            <person name="Kyrpides N."/>
            <person name="Kim E.A."/>
            <person name="Richardson P."/>
        </authorList>
    </citation>
    <scope>NUCLEOTIDE SEQUENCE [LARGE SCALE GENOMIC DNA]</scope>
    <source>
        <strain evidence="17">ATCC 700394 / DSM 18823 / ISDg</strain>
    </source>
</reference>
<dbReference type="SMART" id="SM00904">
    <property type="entry name" value="Flavokinase"/>
    <property type="match status" value="1"/>
</dbReference>
<dbReference type="GO" id="GO:0009398">
    <property type="term" value="P:FMN biosynthetic process"/>
    <property type="evidence" value="ECO:0007669"/>
    <property type="project" value="UniProtKB-UniRule"/>
</dbReference>
<dbReference type="InterPro" id="IPR015865">
    <property type="entry name" value="Riboflavin_kinase_bac/euk"/>
</dbReference>
<evidence type="ECO:0000256" key="11">
    <source>
        <dbReference type="ARBA" id="ARBA00023268"/>
    </source>
</evidence>
<evidence type="ECO:0000313" key="16">
    <source>
        <dbReference type="EMBL" id="ABX43130.1"/>
    </source>
</evidence>
<dbReference type="GO" id="GO:0008531">
    <property type="term" value="F:riboflavin kinase activity"/>
    <property type="evidence" value="ECO:0007669"/>
    <property type="project" value="UniProtKB-UniRule"/>
</dbReference>
<dbReference type="OrthoDB" id="9803667at2"/>
<evidence type="ECO:0000259" key="15">
    <source>
        <dbReference type="SMART" id="SM00904"/>
    </source>
</evidence>
<dbReference type="Pfam" id="PF06574">
    <property type="entry name" value="FAD_syn"/>
    <property type="match status" value="1"/>
</dbReference>
<dbReference type="HOGENOM" id="CLU_048437_0_2_9"/>
<comment type="similarity">
    <text evidence="14">Belongs to the ribF family.</text>
</comment>
<organism evidence="16 17">
    <name type="scientific">Lachnoclostridium phytofermentans (strain ATCC 700394 / DSM 18823 / ISDg)</name>
    <name type="common">Clostridium phytofermentans</name>
    <dbReference type="NCBI Taxonomy" id="357809"/>
    <lineage>
        <taxon>Bacteria</taxon>
        <taxon>Bacillati</taxon>
        <taxon>Bacillota</taxon>
        <taxon>Clostridia</taxon>
        <taxon>Lachnospirales</taxon>
        <taxon>Lachnospiraceae</taxon>
    </lineage>
</organism>
<evidence type="ECO:0000256" key="3">
    <source>
        <dbReference type="ARBA" id="ARBA00022630"/>
    </source>
</evidence>
<keyword evidence="11" id="KW-0511">Multifunctional enzyme</keyword>
<dbReference type="InterPro" id="IPR002606">
    <property type="entry name" value="Riboflavin_kinase_bac"/>
</dbReference>
<keyword evidence="6 14" id="KW-0548">Nucleotidyltransferase</keyword>
<keyword evidence="4 14" id="KW-0288">FMN</keyword>
<dbReference type="Pfam" id="PF01687">
    <property type="entry name" value="Flavokinase"/>
    <property type="match status" value="1"/>
</dbReference>
<evidence type="ECO:0000256" key="2">
    <source>
        <dbReference type="ARBA" id="ARBA00005201"/>
    </source>
</evidence>
<keyword evidence="9 14" id="KW-0274">FAD</keyword>
<dbReference type="GO" id="GO:0005524">
    <property type="term" value="F:ATP binding"/>
    <property type="evidence" value="ECO:0007669"/>
    <property type="project" value="UniProtKB-UniRule"/>
</dbReference>
<protein>
    <recommendedName>
        <fullName evidence="14">Riboflavin biosynthesis protein</fullName>
    </recommendedName>
    <domain>
        <recommendedName>
            <fullName evidence="14">Riboflavin kinase</fullName>
            <ecNumber evidence="14">2.7.1.26</ecNumber>
        </recommendedName>
        <alternativeName>
            <fullName evidence="14">Flavokinase</fullName>
        </alternativeName>
    </domain>
    <domain>
        <recommendedName>
            <fullName evidence="14">FMN adenylyltransferase</fullName>
            <ecNumber evidence="14">2.7.7.2</ecNumber>
        </recommendedName>
        <alternativeName>
            <fullName evidence="14">FAD pyrophosphorylase</fullName>
        </alternativeName>
        <alternativeName>
            <fullName evidence="14">FAD synthase</fullName>
        </alternativeName>
    </domain>
</protein>
<keyword evidence="8 14" id="KW-0418">Kinase</keyword>
<dbReference type="Gene3D" id="2.40.30.30">
    <property type="entry name" value="Riboflavin kinase-like"/>
    <property type="match status" value="1"/>
</dbReference>
<dbReference type="SUPFAM" id="SSF52374">
    <property type="entry name" value="Nucleotidylyl transferase"/>
    <property type="match status" value="1"/>
</dbReference>
<dbReference type="CDD" id="cd02064">
    <property type="entry name" value="FAD_synthetase_N"/>
    <property type="match status" value="1"/>
</dbReference>
<comment type="pathway">
    <text evidence="2 14">Cofactor biosynthesis; FMN biosynthesis; FMN from riboflavin (ATP route): step 1/1.</text>
</comment>
<dbReference type="GO" id="GO:0003919">
    <property type="term" value="F:FMN adenylyltransferase activity"/>
    <property type="evidence" value="ECO:0007669"/>
    <property type="project" value="UniProtKB-UniRule"/>
</dbReference>
<dbReference type="UniPathway" id="UPA00277">
    <property type="reaction ID" value="UER00407"/>
</dbReference>
<keyword evidence="3 14" id="KW-0285">Flavoprotein</keyword>
<dbReference type="STRING" id="357809.Cphy_2770"/>
<dbReference type="InterPro" id="IPR014729">
    <property type="entry name" value="Rossmann-like_a/b/a_fold"/>
</dbReference>
<dbReference type="SUPFAM" id="SSF82114">
    <property type="entry name" value="Riboflavin kinase-like"/>
    <property type="match status" value="1"/>
</dbReference>
<evidence type="ECO:0000256" key="8">
    <source>
        <dbReference type="ARBA" id="ARBA00022777"/>
    </source>
</evidence>
<dbReference type="PIRSF" id="PIRSF004491">
    <property type="entry name" value="FAD_Synth"/>
    <property type="match status" value="1"/>
</dbReference>
<gene>
    <name evidence="16" type="ordered locus">Cphy_2770</name>
</gene>
<dbReference type="NCBIfam" id="TIGR00083">
    <property type="entry name" value="ribF"/>
    <property type="match status" value="1"/>
</dbReference>
<evidence type="ECO:0000256" key="7">
    <source>
        <dbReference type="ARBA" id="ARBA00022741"/>
    </source>
</evidence>
<evidence type="ECO:0000256" key="12">
    <source>
        <dbReference type="ARBA" id="ARBA00047880"/>
    </source>
</evidence>
<evidence type="ECO:0000256" key="1">
    <source>
        <dbReference type="ARBA" id="ARBA00004726"/>
    </source>
</evidence>
<dbReference type="Proteomes" id="UP000000370">
    <property type="component" value="Chromosome"/>
</dbReference>
<evidence type="ECO:0000256" key="14">
    <source>
        <dbReference type="PIRNR" id="PIRNR004491"/>
    </source>
</evidence>
<dbReference type="eggNOG" id="COG0196">
    <property type="taxonomic scope" value="Bacteria"/>
</dbReference>
<dbReference type="PANTHER" id="PTHR22749:SF6">
    <property type="entry name" value="RIBOFLAVIN KINASE"/>
    <property type="match status" value="1"/>
</dbReference>
<dbReference type="Gene3D" id="3.40.50.620">
    <property type="entry name" value="HUPs"/>
    <property type="match status" value="1"/>
</dbReference>
<dbReference type="EMBL" id="CP000885">
    <property type="protein sequence ID" value="ABX43130.1"/>
    <property type="molecule type" value="Genomic_DNA"/>
</dbReference>
<dbReference type="UniPathway" id="UPA00276">
    <property type="reaction ID" value="UER00406"/>
</dbReference>
<keyword evidence="7 14" id="KW-0547">Nucleotide-binding</keyword>
<keyword evidence="10 14" id="KW-0067">ATP-binding</keyword>
<dbReference type="InterPro" id="IPR023465">
    <property type="entry name" value="Riboflavin_kinase_dom_sf"/>
</dbReference>
<dbReference type="NCBIfam" id="NF004162">
    <property type="entry name" value="PRK05627.1-5"/>
    <property type="match status" value="1"/>
</dbReference>
<dbReference type="KEGG" id="cpy:Cphy_2770"/>
<evidence type="ECO:0000256" key="10">
    <source>
        <dbReference type="ARBA" id="ARBA00022840"/>
    </source>
</evidence>
<dbReference type="RefSeq" id="WP_012200781.1">
    <property type="nucleotide sequence ID" value="NC_010001.1"/>
</dbReference>
<evidence type="ECO:0000256" key="4">
    <source>
        <dbReference type="ARBA" id="ARBA00022643"/>
    </source>
</evidence>
<evidence type="ECO:0000256" key="6">
    <source>
        <dbReference type="ARBA" id="ARBA00022695"/>
    </source>
</evidence>
<accession>A9KNW0</accession>
<evidence type="ECO:0000256" key="13">
    <source>
        <dbReference type="ARBA" id="ARBA00049494"/>
    </source>
</evidence>
<dbReference type="GO" id="GO:0009231">
    <property type="term" value="P:riboflavin biosynthetic process"/>
    <property type="evidence" value="ECO:0007669"/>
    <property type="project" value="InterPro"/>
</dbReference>
<dbReference type="EC" id="2.7.7.2" evidence="14"/>
<comment type="catalytic activity">
    <reaction evidence="13 14">
        <text>FMN + ATP + H(+) = FAD + diphosphate</text>
        <dbReference type="Rhea" id="RHEA:17237"/>
        <dbReference type="ChEBI" id="CHEBI:15378"/>
        <dbReference type="ChEBI" id="CHEBI:30616"/>
        <dbReference type="ChEBI" id="CHEBI:33019"/>
        <dbReference type="ChEBI" id="CHEBI:57692"/>
        <dbReference type="ChEBI" id="CHEBI:58210"/>
        <dbReference type="EC" id="2.7.7.2"/>
    </reaction>
</comment>
<evidence type="ECO:0000256" key="9">
    <source>
        <dbReference type="ARBA" id="ARBA00022827"/>
    </source>
</evidence>
<sequence length="317" mass="36128">MEYIYGSTDFKYHNTCVTLGKFDGLHRGHQLLLSELAKFEQQGLTSVMFTFDYHPGNLFSEKEIDLIYTEEEKKELLSRLGPKVLISYPFTEETASMEPEDFIKEVLIGKLDAKAIVIGADYRFGRKRKGDAALLKKYSIMYGYELVICEKLTYHDNVISSTRIREELKNGQMESVNEMLGHPYTIMGTVVTGNKIGRTIGVPTVNLLPAEHKLLPPNGVYASIIKFQENTYYGVTNIGYKPTVGAGQKLGVETHIFGFTGDLYGKIIEVELYRYERPETKFTSIEELKQRVQLDIQNVKEFFARGCYADNTTQSRE</sequence>
<evidence type="ECO:0000256" key="5">
    <source>
        <dbReference type="ARBA" id="ARBA00022679"/>
    </source>
</evidence>